<dbReference type="SMART" id="SM00838">
    <property type="entry name" value="EFG_C"/>
    <property type="match status" value="1"/>
</dbReference>
<dbReference type="SUPFAM" id="SSF54980">
    <property type="entry name" value="EF-G C-terminal domain-like"/>
    <property type="match status" value="2"/>
</dbReference>
<dbReference type="GO" id="GO:0005886">
    <property type="term" value="C:plasma membrane"/>
    <property type="evidence" value="ECO:0007669"/>
    <property type="project" value="UniProtKB-SubCell"/>
</dbReference>
<dbReference type="PANTHER" id="PTHR43512">
    <property type="entry name" value="TRANSLATION FACTOR GUF1-RELATED"/>
    <property type="match status" value="1"/>
</dbReference>
<proteinExistence type="inferred from homology"/>
<dbReference type="FunFam" id="3.40.50.300:FF:000078">
    <property type="entry name" value="Elongation factor 4"/>
    <property type="match status" value="1"/>
</dbReference>
<dbReference type="Proteomes" id="UP000053354">
    <property type="component" value="Chromosome"/>
</dbReference>
<reference evidence="14" key="1">
    <citation type="submission" date="2016-10" db="EMBL/GenBank/DDBJ databases">
        <authorList>
            <person name="See-Too W.S."/>
        </authorList>
    </citation>
    <scope>NUCLEOTIDE SEQUENCE</scope>
    <source>
        <strain evidence="14">L10.15</strain>
    </source>
</reference>
<dbReference type="GO" id="GO:0003746">
    <property type="term" value="F:translation elongation factor activity"/>
    <property type="evidence" value="ECO:0007669"/>
    <property type="project" value="UniProtKB-UniRule"/>
</dbReference>
<dbReference type="PROSITE" id="PS51722">
    <property type="entry name" value="G_TR_2"/>
    <property type="match status" value="1"/>
</dbReference>
<dbReference type="EC" id="3.6.5.n1" evidence="11 12"/>
<evidence type="ECO:0000256" key="7">
    <source>
        <dbReference type="ARBA" id="ARBA00023136"/>
    </source>
</evidence>
<dbReference type="Pfam" id="PF06421">
    <property type="entry name" value="LepA_C"/>
    <property type="match status" value="1"/>
</dbReference>
<evidence type="ECO:0000313" key="15">
    <source>
        <dbReference type="Proteomes" id="UP000053354"/>
    </source>
</evidence>
<keyword evidence="15" id="KW-1185">Reference proteome</keyword>
<dbReference type="HAMAP" id="MF_00071">
    <property type="entry name" value="LepA"/>
    <property type="match status" value="1"/>
</dbReference>
<evidence type="ECO:0000256" key="8">
    <source>
        <dbReference type="ARBA" id="ARBA00050293"/>
    </source>
</evidence>
<dbReference type="SUPFAM" id="SSF52540">
    <property type="entry name" value="P-loop containing nucleoside triphosphate hydrolases"/>
    <property type="match status" value="1"/>
</dbReference>
<comment type="catalytic activity">
    <reaction evidence="8 12">
        <text>GTP + H2O = GDP + phosphate + H(+)</text>
        <dbReference type="Rhea" id="RHEA:19669"/>
        <dbReference type="ChEBI" id="CHEBI:15377"/>
        <dbReference type="ChEBI" id="CHEBI:15378"/>
        <dbReference type="ChEBI" id="CHEBI:37565"/>
        <dbReference type="ChEBI" id="CHEBI:43474"/>
        <dbReference type="ChEBI" id="CHEBI:58189"/>
        <dbReference type="EC" id="3.6.5.n1"/>
    </reaction>
</comment>
<comment type="similarity">
    <text evidence="10">Belongs to the GTP-binding elongation factor family. LepA subfamily.</text>
</comment>
<dbReference type="InterPro" id="IPR000640">
    <property type="entry name" value="EFG_V-like"/>
</dbReference>
<dbReference type="InterPro" id="IPR009000">
    <property type="entry name" value="Transl_B-barrel_sf"/>
</dbReference>
<dbReference type="NCBIfam" id="TIGR00231">
    <property type="entry name" value="small_GTP"/>
    <property type="match status" value="1"/>
</dbReference>
<dbReference type="PANTHER" id="PTHR43512:SF4">
    <property type="entry name" value="TRANSLATION FACTOR GUF1 HOMOLOG, CHLOROPLASTIC"/>
    <property type="match status" value="1"/>
</dbReference>
<evidence type="ECO:0000256" key="10">
    <source>
        <dbReference type="ARBA" id="ARBA00061052"/>
    </source>
</evidence>
<dbReference type="InterPro" id="IPR005225">
    <property type="entry name" value="Small_GTP-bd"/>
</dbReference>
<dbReference type="CDD" id="cd03699">
    <property type="entry name" value="EF4_II"/>
    <property type="match status" value="1"/>
</dbReference>
<dbReference type="FunFam" id="2.40.30.10:FF:000015">
    <property type="entry name" value="Translation factor GUF1, mitochondrial"/>
    <property type="match status" value="1"/>
</dbReference>
<dbReference type="InterPro" id="IPR006297">
    <property type="entry name" value="EF-4"/>
</dbReference>
<dbReference type="Pfam" id="PF00009">
    <property type="entry name" value="GTP_EFTU"/>
    <property type="match status" value="1"/>
</dbReference>
<dbReference type="InterPro" id="IPR031157">
    <property type="entry name" value="G_TR_CS"/>
</dbReference>
<keyword evidence="5 12" id="KW-0648">Protein biosynthesis</keyword>
<dbReference type="NCBIfam" id="TIGR01393">
    <property type="entry name" value="lepA"/>
    <property type="match status" value="1"/>
</dbReference>
<dbReference type="KEGG" id="pll:I858_000600"/>
<dbReference type="InterPro" id="IPR038363">
    <property type="entry name" value="LepA_C_sf"/>
</dbReference>
<dbReference type="InterPro" id="IPR035654">
    <property type="entry name" value="LepA_IV"/>
</dbReference>
<comment type="similarity">
    <text evidence="1 12">Belongs to the TRAFAC class translation factor GTPase superfamily. Classic translation factor GTPase family. LepA subfamily.</text>
</comment>
<keyword evidence="2 12" id="KW-1003">Cell membrane</keyword>
<evidence type="ECO:0000256" key="11">
    <source>
        <dbReference type="ARBA" id="ARBA00066744"/>
    </source>
</evidence>
<comment type="function">
    <text evidence="9 12">Required for accurate and efficient protein synthesis under certain stress conditions. May act as a fidelity factor of the translation reaction, by catalyzing a one-codon backward translocation of tRNAs on improperly translocated ribosomes. Back-translocation proceeds from a post-translocation (POST) complex to a pre-translocation (PRE) complex, thus giving elongation factor G a second chance to translocate the tRNAs correctly. Binds to ribosomes in a GTP-dependent manner.</text>
</comment>
<dbReference type="PROSITE" id="PS00301">
    <property type="entry name" value="G_TR_1"/>
    <property type="match status" value="1"/>
</dbReference>
<dbReference type="InterPro" id="IPR000795">
    <property type="entry name" value="T_Tr_GTP-bd_dom"/>
</dbReference>
<evidence type="ECO:0000256" key="1">
    <source>
        <dbReference type="ARBA" id="ARBA00005454"/>
    </source>
</evidence>
<comment type="subcellular location">
    <subcellularLocation>
        <location evidence="12">Cell membrane</location>
        <topology evidence="12">Peripheral membrane protein</topology>
        <orientation evidence="12">Cytoplasmic side</orientation>
    </subcellularLocation>
</comment>
<evidence type="ECO:0000256" key="6">
    <source>
        <dbReference type="ARBA" id="ARBA00023134"/>
    </source>
</evidence>
<dbReference type="InterPro" id="IPR035647">
    <property type="entry name" value="EFG_III/V"/>
</dbReference>
<dbReference type="STRING" id="1302659.I858_000600"/>
<dbReference type="Gene3D" id="3.30.70.2570">
    <property type="entry name" value="Elongation factor 4, C-terminal domain"/>
    <property type="match status" value="1"/>
</dbReference>
<dbReference type="EMBL" id="CP016540">
    <property type="protein sequence ID" value="ANU25576.1"/>
    <property type="molecule type" value="Genomic_DNA"/>
</dbReference>
<dbReference type="CDD" id="cd01890">
    <property type="entry name" value="LepA"/>
    <property type="match status" value="1"/>
</dbReference>
<dbReference type="Pfam" id="PF00679">
    <property type="entry name" value="EFG_C"/>
    <property type="match status" value="1"/>
</dbReference>
<keyword evidence="4 12" id="KW-0378">Hydrolase</keyword>
<dbReference type="InterPro" id="IPR004161">
    <property type="entry name" value="EFTu-like_2"/>
</dbReference>
<dbReference type="Gene3D" id="3.30.70.240">
    <property type="match status" value="1"/>
</dbReference>
<keyword evidence="3 12" id="KW-0547">Nucleotide-binding</keyword>
<organism evidence="14 15">
    <name type="scientific">Planococcus versutus</name>
    <dbReference type="NCBI Taxonomy" id="1302659"/>
    <lineage>
        <taxon>Bacteria</taxon>
        <taxon>Bacillati</taxon>
        <taxon>Bacillota</taxon>
        <taxon>Bacilli</taxon>
        <taxon>Bacillales</taxon>
        <taxon>Caryophanaceae</taxon>
        <taxon>Planococcus</taxon>
    </lineage>
</organism>
<dbReference type="SUPFAM" id="SSF50447">
    <property type="entry name" value="Translation proteins"/>
    <property type="match status" value="1"/>
</dbReference>
<evidence type="ECO:0000256" key="12">
    <source>
        <dbReference type="HAMAP-Rule" id="MF_00071"/>
    </source>
</evidence>
<dbReference type="CDD" id="cd16260">
    <property type="entry name" value="EF4_III"/>
    <property type="match status" value="1"/>
</dbReference>
<dbReference type="Pfam" id="PF03144">
    <property type="entry name" value="GTP_EFTU_D2"/>
    <property type="match status" value="1"/>
</dbReference>
<dbReference type="InterPro" id="IPR027417">
    <property type="entry name" value="P-loop_NTPase"/>
</dbReference>
<keyword evidence="14" id="KW-0251">Elongation factor</keyword>
<evidence type="ECO:0000256" key="2">
    <source>
        <dbReference type="ARBA" id="ARBA00022475"/>
    </source>
</evidence>
<dbReference type="InterPro" id="IPR013842">
    <property type="entry name" value="LepA_CTD"/>
</dbReference>
<dbReference type="CDD" id="cd03709">
    <property type="entry name" value="lepA_C"/>
    <property type="match status" value="1"/>
</dbReference>
<feature type="binding site" evidence="12">
    <location>
        <begin position="23"/>
        <end position="28"/>
    </location>
    <ligand>
        <name>GTP</name>
        <dbReference type="ChEBI" id="CHEBI:37565"/>
    </ligand>
</feature>
<evidence type="ECO:0000259" key="13">
    <source>
        <dbReference type="PROSITE" id="PS51722"/>
    </source>
</evidence>
<dbReference type="PRINTS" id="PR00315">
    <property type="entry name" value="ELONGATNFCT"/>
</dbReference>
<keyword evidence="6 12" id="KW-0342">GTP-binding</keyword>
<evidence type="ECO:0000256" key="3">
    <source>
        <dbReference type="ARBA" id="ARBA00022741"/>
    </source>
</evidence>
<feature type="domain" description="Tr-type G" evidence="13">
    <location>
        <begin position="11"/>
        <end position="193"/>
    </location>
</feature>
<name>A0A1B1RXB7_9BACL</name>
<evidence type="ECO:0000256" key="4">
    <source>
        <dbReference type="ARBA" id="ARBA00022801"/>
    </source>
</evidence>
<dbReference type="GO" id="GO:0043022">
    <property type="term" value="F:ribosome binding"/>
    <property type="evidence" value="ECO:0007669"/>
    <property type="project" value="UniProtKB-UniRule"/>
</dbReference>
<gene>
    <name evidence="12" type="primary">lepA</name>
    <name evidence="14" type="ORF">I858_000600</name>
</gene>
<dbReference type="GO" id="GO:0045727">
    <property type="term" value="P:positive regulation of translation"/>
    <property type="evidence" value="ECO:0007669"/>
    <property type="project" value="UniProtKB-UniRule"/>
</dbReference>
<dbReference type="FunFam" id="3.30.70.240:FF:000007">
    <property type="entry name" value="Translation factor GUF1, mitochondrial"/>
    <property type="match status" value="1"/>
</dbReference>
<evidence type="ECO:0000256" key="9">
    <source>
        <dbReference type="ARBA" id="ARBA00057626"/>
    </source>
</evidence>
<dbReference type="RefSeq" id="WP_065524162.1">
    <property type="nucleotide sequence ID" value="NZ_CP016540.2"/>
</dbReference>
<dbReference type="FunFam" id="3.30.70.870:FF:000004">
    <property type="entry name" value="Translation factor GUF1, mitochondrial"/>
    <property type="match status" value="1"/>
</dbReference>
<accession>A0A1B1RXB7</accession>
<dbReference type="Gene3D" id="3.30.70.870">
    <property type="entry name" value="Elongation Factor G (Translational Gtpase), domain 3"/>
    <property type="match status" value="1"/>
</dbReference>
<dbReference type="GO" id="GO:0005525">
    <property type="term" value="F:GTP binding"/>
    <property type="evidence" value="ECO:0007669"/>
    <property type="project" value="UniProtKB-UniRule"/>
</dbReference>
<feature type="binding site" evidence="12">
    <location>
        <begin position="140"/>
        <end position="143"/>
    </location>
    <ligand>
        <name>GTP</name>
        <dbReference type="ChEBI" id="CHEBI:37565"/>
    </ligand>
</feature>
<dbReference type="GO" id="GO:0003924">
    <property type="term" value="F:GTPase activity"/>
    <property type="evidence" value="ECO:0007669"/>
    <property type="project" value="UniProtKB-UniRule"/>
</dbReference>
<dbReference type="Gene3D" id="2.40.30.10">
    <property type="entry name" value="Translation factors"/>
    <property type="match status" value="1"/>
</dbReference>
<evidence type="ECO:0000313" key="14">
    <source>
        <dbReference type="EMBL" id="ANU25576.1"/>
    </source>
</evidence>
<dbReference type="FunFam" id="3.30.70.2570:FF:000001">
    <property type="entry name" value="Translation factor GUF1, mitochondrial"/>
    <property type="match status" value="1"/>
</dbReference>
<protein>
    <recommendedName>
        <fullName evidence="11 12">Elongation factor 4</fullName>
        <shortName evidence="12">EF-4</shortName>
        <ecNumber evidence="11 12">3.6.5.n1</ecNumber>
    </recommendedName>
    <alternativeName>
        <fullName evidence="12">Ribosomal back-translocase LepA</fullName>
    </alternativeName>
</protein>
<evidence type="ECO:0000256" key="5">
    <source>
        <dbReference type="ARBA" id="ARBA00022917"/>
    </source>
</evidence>
<dbReference type="Gene3D" id="3.40.50.300">
    <property type="entry name" value="P-loop containing nucleotide triphosphate hydrolases"/>
    <property type="match status" value="1"/>
</dbReference>
<keyword evidence="7 12" id="KW-0472">Membrane</keyword>
<dbReference type="OrthoDB" id="2443343at2"/>
<sequence>MNNEERLSRQSKIRNFSIIAHIDHGKSTLADRILEKTEALTTREMKAQSLDSMDLERERGITIKLNAVQLNYKAKDGEIYIMHLIDTPGHVDFTYEVSRSLAACEGAVLVVDAAQGIEAQTLANVYLALDNDLEILPVINKIDLPAADPERVRQEIEEVIGLDASEAVLASAKAGIGIEEILEQIVEKVPAPTGNPDAPLQALIFDSLYDPYRGVVAYIRIVQGTVKPGDRIKMMASGKEFEVIEAGVFTPHATLREELTVGDVGFLTAAIKNVGDSTVGDTITLANNPATTALPGYRRLNPMVYCGLYPIDTSKYNDLRDALEKLELNDAALQFEPESSQALGFGYRCGFLGLLHMEIIQERIEREFKIDLITTAPSVIYDVHMTDGEVLKIDNPAMMPNAQKIQLVEEPYVKATVMVPNDYVGAVMEICQRKRGNFLTMDYVDDIRVSIIYELPLAEIVYDFFDQLKSGTKGYASFDYELIGYKESKLVKMDILLNSEHVDALSFIVHSDFAYERGKIIVDKLRNLIPRQQFEVPIQAAIGQKIVARQTISAIRKNVLAKCYGGDISRKRKLLDKQKEGKKRMKQVGSVEVPQEAFMAILKMDDQSK</sequence>
<dbReference type="AlphaFoldDB" id="A0A1B1RXB7"/>